<keyword evidence="1" id="KW-0472">Membrane</keyword>
<dbReference type="RefSeq" id="WP_144649643.1">
    <property type="nucleotide sequence ID" value="NZ_VNFK01000006.1"/>
</dbReference>
<keyword evidence="1" id="KW-0812">Transmembrane</keyword>
<gene>
    <name evidence="2" type="ORF">FQP90_09665</name>
</gene>
<dbReference type="EMBL" id="VNFK01000006">
    <property type="protein sequence ID" value="TVU63249.1"/>
    <property type="molecule type" value="Genomic_DNA"/>
</dbReference>
<proteinExistence type="predicted"/>
<dbReference type="AlphaFoldDB" id="A0A558H298"/>
<feature type="transmembrane region" description="Helical" evidence="1">
    <location>
        <begin position="12"/>
        <end position="33"/>
    </location>
</feature>
<evidence type="ECO:0000313" key="3">
    <source>
        <dbReference type="Proteomes" id="UP000316500"/>
    </source>
</evidence>
<comment type="caution">
    <text evidence="2">The sequence shown here is derived from an EMBL/GenBank/DDBJ whole genome shotgun (WGS) entry which is preliminary data.</text>
</comment>
<sequence>MAAGSGIDEVLLGSIAAGAAAWVVVEFCALLRLMSHQTIATTKTMTMTQINQSMADALLLAGVQLVVFPTLRACQWAVQRLTCWFAPSDQFA</sequence>
<evidence type="ECO:0000256" key="1">
    <source>
        <dbReference type="SAM" id="Phobius"/>
    </source>
</evidence>
<reference evidence="2 3" key="1">
    <citation type="submission" date="2019-07" db="EMBL/GenBank/DDBJ databases">
        <title>Diversity of Bacteria from Kongsfjorden, Arctic.</title>
        <authorList>
            <person name="Yu Y."/>
        </authorList>
    </citation>
    <scope>NUCLEOTIDE SEQUENCE [LARGE SCALE GENOMIC DNA]</scope>
    <source>
        <strain evidence="2 3">SM1928</strain>
    </source>
</reference>
<keyword evidence="1" id="KW-1133">Transmembrane helix</keyword>
<evidence type="ECO:0000313" key="2">
    <source>
        <dbReference type="EMBL" id="TVU63249.1"/>
    </source>
</evidence>
<organism evidence="2 3">
    <name type="scientific">Paenarthrobacter nitroguajacolicus</name>
    <name type="common">Arthrobacter nitroguajacolicus</name>
    <dbReference type="NCBI Taxonomy" id="211146"/>
    <lineage>
        <taxon>Bacteria</taxon>
        <taxon>Bacillati</taxon>
        <taxon>Actinomycetota</taxon>
        <taxon>Actinomycetes</taxon>
        <taxon>Micrococcales</taxon>
        <taxon>Micrococcaceae</taxon>
        <taxon>Paenarthrobacter</taxon>
    </lineage>
</organism>
<protein>
    <submittedName>
        <fullName evidence="2">Uncharacterized protein</fullName>
    </submittedName>
</protein>
<accession>A0A558H298</accession>
<name>A0A558H298_PAENT</name>
<dbReference type="Proteomes" id="UP000316500">
    <property type="component" value="Unassembled WGS sequence"/>
</dbReference>